<evidence type="ECO:0000313" key="2">
    <source>
        <dbReference type="EMBL" id="TSE24814.1"/>
    </source>
</evidence>
<dbReference type="InterPro" id="IPR007138">
    <property type="entry name" value="ABM_dom"/>
</dbReference>
<dbReference type="InterPro" id="IPR011008">
    <property type="entry name" value="Dimeric_a/b-barrel"/>
</dbReference>
<reference evidence="2 3" key="1">
    <citation type="submission" date="2019-07" db="EMBL/GenBank/DDBJ databases">
        <title>Tepidimonas aquatica CLN-1 draft genome.</title>
        <authorList>
            <person name="Da Costa M.S."/>
            <person name="Froufe H.J.C."/>
            <person name="Egas C."/>
            <person name="Albuquerque L."/>
        </authorList>
    </citation>
    <scope>NUCLEOTIDE SEQUENCE [LARGE SCALE GENOMIC DNA]</scope>
    <source>
        <strain evidence="2 3">CLN-1</strain>
    </source>
</reference>
<dbReference type="SUPFAM" id="SSF54909">
    <property type="entry name" value="Dimeric alpha+beta barrel"/>
    <property type="match status" value="1"/>
</dbReference>
<dbReference type="EMBL" id="VJNA01000014">
    <property type="protein sequence ID" value="TSE24814.1"/>
    <property type="molecule type" value="Genomic_DNA"/>
</dbReference>
<comment type="caution">
    <text evidence="2">The sequence shown here is derived from an EMBL/GenBank/DDBJ whole genome shotgun (WGS) entry which is preliminary data.</text>
</comment>
<dbReference type="PANTHER" id="PTHR40057">
    <property type="entry name" value="SLR1162 PROTEIN"/>
    <property type="match status" value="1"/>
</dbReference>
<dbReference type="Pfam" id="PF03992">
    <property type="entry name" value="ABM"/>
    <property type="match status" value="1"/>
</dbReference>
<dbReference type="Proteomes" id="UP000318554">
    <property type="component" value="Unassembled WGS sequence"/>
</dbReference>
<dbReference type="Gene3D" id="3.30.70.100">
    <property type="match status" value="1"/>
</dbReference>
<keyword evidence="3" id="KW-1185">Reference proteome</keyword>
<evidence type="ECO:0000313" key="3">
    <source>
        <dbReference type="Proteomes" id="UP000318554"/>
    </source>
</evidence>
<keyword evidence="2" id="KW-0560">Oxidoreductase</keyword>
<accession>A0A554WML8</accession>
<protein>
    <submittedName>
        <fullName evidence="2">Antibiotic biosynthesis monooxygenase</fullName>
    </submittedName>
</protein>
<name>A0A554WML8_9BURK</name>
<dbReference type="AlphaFoldDB" id="A0A554WML8"/>
<proteinExistence type="predicted"/>
<feature type="domain" description="ABM" evidence="1">
    <location>
        <begin position="2"/>
        <end position="73"/>
    </location>
</feature>
<evidence type="ECO:0000259" key="1">
    <source>
        <dbReference type="Pfam" id="PF03992"/>
    </source>
</evidence>
<organism evidence="2 3">
    <name type="scientific">Tepidimonas aquatica</name>
    <dbReference type="NCBI Taxonomy" id="247482"/>
    <lineage>
        <taxon>Bacteria</taxon>
        <taxon>Pseudomonadati</taxon>
        <taxon>Pseudomonadota</taxon>
        <taxon>Betaproteobacteria</taxon>
        <taxon>Burkholderiales</taxon>
        <taxon>Tepidimonas</taxon>
    </lineage>
</organism>
<gene>
    <name evidence="2" type="ORF">Taqua_01380</name>
</gene>
<dbReference type="InterPro" id="IPR038762">
    <property type="entry name" value="ABM_predict"/>
</dbReference>
<sequence>MVLVSRRARQGHESDLEATWAQLSAVAASFPGYLGGQLIRPSEQGETDDARLYHMLFAFDSEEHLRAWQESPARALGLKALEPHVEGRDVPPVLSSAAIWSPIPNDKEIGREEAFYRRADHRLPA</sequence>
<dbReference type="PANTHER" id="PTHR40057:SF1">
    <property type="entry name" value="SLR1162 PROTEIN"/>
    <property type="match status" value="1"/>
</dbReference>
<dbReference type="RefSeq" id="WP_185969579.1">
    <property type="nucleotide sequence ID" value="NZ_VJNA01000014.1"/>
</dbReference>
<dbReference type="GO" id="GO:0004497">
    <property type="term" value="F:monooxygenase activity"/>
    <property type="evidence" value="ECO:0007669"/>
    <property type="project" value="UniProtKB-KW"/>
</dbReference>
<keyword evidence="2" id="KW-0503">Monooxygenase</keyword>